<evidence type="ECO:0000259" key="5">
    <source>
        <dbReference type="PROSITE" id="PS51918"/>
    </source>
</evidence>
<feature type="domain" description="Radical SAM core" evidence="5">
    <location>
        <begin position="20"/>
        <end position="261"/>
    </location>
</feature>
<keyword evidence="1" id="KW-0949">S-adenosyl-L-methionine</keyword>
<dbReference type="Pfam" id="PF04055">
    <property type="entry name" value="Radical_SAM"/>
    <property type="match status" value="1"/>
</dbReference>
<dbReference type="SFLD" id="SFLDS00029">
    <property type="entry name" value="Radical_SAM"/>
    <property type="match status" value="1"/>
</dbReference>
<reference evidence="7" key="1">
    <citation type="submission" date="2017-09" db="EMBL/GenBank/DDBJ databases">
        <title>Depth-based differentiation of microbial function through sediment-hosted aquifers and enrichment of novel symbionts in the deep terrestrial subsurface.</title>
        <authorList>
            <person name="Probst A.J."/>
            <person name="Ladd B."/>
            <person name="Jarett J.K."/>
            <person name="Geller-Mcgrath D.E."/>
            <person name="Sieber C.M.K."/>
            <person name="Emerson J.B."/>
            <person name="Anantharaman K."/>
            <person name="Thomas B.C."/>
            <person name="Malmstrom R."/>
            <person name="Stieglmeier M."/>
            <person name="Klingl A."/>
            <person name="Woyke T."/>
            <person name="Ryan C.M."/>
            <person name="Banfield J.F."/>
        </authorList>
    </citation>
    <scope>NUCLEOTIDE SEQUENCE [LARGE SCALE GENOMIC DNA]</scope>
</reference>
<dbReference type="SFLD" id="SFLDG01386">
    <property type="entry name" value="main_SPASM_domain-containing"/>
    <property type="match status" value="1"/>
</dbReference>
<evidence type="ECO:0000256" key="2">
    <source>
        <dbReference type="ARBA" id="ARBA00022723"/>
    </source>
</evidence>
<comment type="caution">
    <text evidence="6">The sequence shown here is derived from an EMBL/GenBank/DDBJ whole genome shotgun (WGS) entry which is preliminary data.</text>
</comment>
<dbReference type="InterPro" id="IPR013785">
    <property type="entry name" value="Aldolase_TIM"/>
</dbReference>
<keyword evidence="4" id="KW-0411">Iron-sulfur</keyword>
<protein>
    <recommendedName>
        <fullName evidence="5">Radical SAM core domain-containing protein</fullName>
    </recommendedName>
</protein>
<dbReference type="InterPro" id="IPR058240">
    <property type="entry name" value="rSAM_sf"/>
</dbReference>
<evidence type="ECO:0000313" key="6">
    <source>
        <dbReference type="EMBL" id="PIS14415.1"/>
    </source>
</evidence>
<accession>A0A2H0WP77</accession>
<dbReference type="Proteomes" id="UP000230775">
    <property type="component" value="Unassembled WGS sequence"/>
</dbReference>
<dbReference type="PROSITE" id="PS51918">
    <property type="entry name" value="RADICAL_SAM"/>
    <property type="match status" value="1"/>
</dbReference>
<dbReference type="InterPro" id="IPR007197">
    <property type="entry name" value="rSAM"/>
</dbReference>
<keyword evidence="3" id="KW-0408">Iron</keyword>
<dbReference type="InterPro" id="IPR050377">
    <property type="entry name" value="Radical_SAM_PqqE_MftC-like"/>
</dbReference>
<proteinExistence type="predicted"/>
<sequence>MNKNLPAVLRLIKKYFWRRRLSPEYVILIATSNCNLRCKHCFLWQKNPYGWGNLDQGKNDLTLEEIEKISLSMADFFFLNLGGGEPFIRKDLPKIAEAFYRNNHIQNLLIPTNGTLNNMILTSTKTILEKCPGLKVSIDVSIDGIGKLHNAIRGGKDTFNKAIKSLNDLLELKKIHPNLQVGAIISHMSYNQKHLGEIYNFLKKQINKFDSSEIKLDSITLALTRGSPRRPKAKNIDIKYYQELSREMENDFLKGEVSGFRKIILWPMIIATKILMHRLVIRTYLKGFQIPCLAGQLNAVIYSNGDVYPCEMLTSARLGNLREANYDFQKLWRSEKLKETVGKIKKSKCYCTHECHVPINILFSPKMLPKLILLSLRLQFL</sequence>
<evidence type="ECO:0000256" key="1">
    <source>
        <dbReference type="ARBA" id="ARBA00022691"/>
    </source>
</evidence>
<organism evidence="6 7">
    <name type="scientific">Candidatus Shapirobacteria bacterium CG09_land_8_20_14_0_10_39_12</name>
    <dbReference type="NCBI Taxonomy" id="1974885"/>
    <lineage>
        <taxon>Bacteria</taxon>
        <taxon>Candidatus Shapironibacteriota</taxon>
    </lineage>
</organism>
<dbReference type="Pfam" id="PF13186">
    <property type="entry name" value="SPASM"/>
    <property type="match status" value="1"/>
</dbReference>
<name>A0A2H0WP77_9BACT</name>
<dbReference type="CDD" id="cd21109">
    <property type="entry name" value="SPASM"/>
    <property type="match status" value="1"/>
</dbReference>
<dbReference type="EMBL" id="PEZI01000057">
    <property type="protein sequence ID" value="PIS14415.1"/>
    <property type="molecule type" value="Genomic_DNA"/>
</dbReference>
<gene>
    <name evidence="6" type="ORF">COT64_02760</name>
</gene>
<dbReference type="GO" id="GO:0046872">
    <property type="term" value="F:metal ion binding"/>
    <property type="evidence" value="ECO:0007669"/>
    <property type="project" value="UniProtKB-KW"/>
</dbReference>
<dbReference type="Gene3D" id="3.20.20.70">
    <property type="entry name" value="Aldolase class I"/>
    <property type="match status" value="1"/>
</dbReference>
<dbReference type="PANTHER" id="PTHR11228">
    <property type="entry name" value="RADICAL SAM DOMAIN PROTEIN"/>
    <property type="match status" value="1"/>
</dbReference>
<dbReference type="SFLD" id="SFLDG01067">
    <property type="entry name" value="SPASM/twitch_domain_containing"/>
    <property type="match status" value="1"/>
</dbReference>
<keyword evidence="2" id="KW-0479">Metal-binding</keyword>
<dbReference type="SUPFAM" id="SSF102114">
    <property type="entry name" value="Radical SAM enzymes"/>
    <property type="match status" value="1"/>
</dbReference>
<dbReference type="GO" id="GO:0051536">
    <property type="term" value="F:iron-sulfur cluster binding"/>
    <property type="evidence" value="ECO:0007669"/>
    <property type="project" value="UniProtKB-KW"/>
</dbReference>
<evidence type="ECO:0000256" key="4">
    <source>
        <dbReference type="ARBA" id="ARBA00023014"/>
    </source>
</evidence>
<dbReference type="CDD" id="cd01335">
    <property type="entry name" value="Radical_SAM"/>
    <property type="match status" value="1"/>
</dbReference>
<dbReference type="InterPro" id="IPR023885">
    <property type="entry name" value="4Fe4S-binding_SPASM_dom"/>
</dbReference>
<dbReference type="AlphaFoldDB" id="A0A2H0WP77"/>
<dbReference type="PANTHER" id="PTHR11228:SF7">
    <property type="entry name" value="PQQA PEPTIDE CYCLASE"/>
    <property type="match status" value="1"/>
</dbReference>
<dbReference type="GO" id="GO:0003824">
    <property type="term" value="F:catalytic activity"/>
    <property type="evidence" value="ECO:0007669"/>
    <property type="project" value="InterPro"/>
</dbReference>
<evidence type="ECO:0000256" key="3">
    <source>
        <dbReference type="ARBA" id="ARBA00023004"/>
    </source>
</evidence>
<evidence type="ECO:0000313" key="7">
    <source>
        <dbReference type="Proteomes" id="UP000230775"/>
    </source>
</evidence>